<protein>
    <recommendedName>
        <fullName evidence="2">ATP-grasp domain-containing protein</fullName>
    </recommendedName>
</protein>
<comment type="caution">
    <text evidence="3">The sequence shown here is derived from an EMBL/GenBank/DDBJ whole genome shotgun (WGS) entry which is preliminary data.</text>
</comment>
<name>A0A2H0WA07_9BACT</name>
<sequence>MKTRDILGLNSRNVLFSSKYNKKGGKLIANHKLLTKNVLRKAKLPIPKLYRVFRRFEDIDKFNFLKKLPESYVIKPDNSLGGEGILVIERQGRYAGEWITTTEDTKTVNDLKLLLREIIEGRFSMRGQPDFAFVEERIRVHPIFEKVSWGGTPDIGVVVFNRIPVMAFLRLPTKESGGRANMHQGAIACGIDISSGITIGGVKGSKEIDFFPGTRRKLKGIKIPIWDEILKLAINCQLTVPELNFMRVDIALQPSLKKPGKTFPKVLELNAQPGLKIQLANKAGLRRRLERVEGLEVDSPEKGIKIAKALFLDPKLRDIVTGKKTVNVFHQVEVQSFLGDRISVQAKVDTGAYTTSIDRKLAQKLGLLHPENILFEGVYKSALGRQKRPVVPVTFFLSGQKIKTTANISDRSNLKRPMIIGRGDLKGFLVSSDIK</sequence>
<dbReference type="Gene3D" id="2.40.70.10">
    <property type="entry name" value="Acid Proteases"/>
    <property type="match status" value="1"/>
</dbReference>
<dbReference type="GO" id="GO:0005524">
    <property type="term" value="F:ATP binding"/>
    <property type="evidence" value="ECO:0007669"/>
    <property type="project" value="UniProtKB-UniRule"/>
</dbReference>
<keyword evidence="1" id="KW-0067">ATP-binding</keyword>
<evidence type="ECO:0000256" key="1">
    <source>
        <dbReference type="PROSITE-ProRule" id="PRU00409"/>
    </source>
</evidence>
<dbReference type="PROSITE" id="PS50975">
    <property type="entry name" value="ATP_GRASP"/>
    <property type="match status" value="1"/>
</dbReference>
<evidence type="ECO:0000259" key="2">
    <source>
        <dbReference type="PROSITE" id="PS50975"/>
    </source>
</evidence>
<proteinExistence type="predicted"/>
<dbReference type="SUPFAM" id="SSF50630">
    <property type="entry name" value="Acid proteases"/>
    <property type="match status" value="1"/>
</dbReference>
<dbReference type="Pfam" id="PF14397">
    <property type="entry name" value="ATPgrasp_ST"/>
    <property type="match status" value="1"/>
</dbReference>
<dbReference type="SUPFAM" id="SSF56059">
    <property type="entry name" value="Glutathione synthetase ATP-binding domain-like"/>
    <property type="match status" value="1"/>
</dbReference>
<reference evidence="4" key="1">
    <citation type="submission" date="2017-09" db="EMBL/GenBank/DDBJ databases">
        <title>Depth-based differentiation of microbial function through sediment-hosted aquifers and enrichment of novel symbionts in the deep terrestrial subsurface.</title>
        <authorList>
            <person name="Probst A.J."/>
            <person name="Ladd B."/>
            <person name="Jarett J.K."/>
            <person name="Geller-Mcgrath D.E."/>
            <person name="Sieber C.M.K."/>
            <person name="Emerson J.B."/>
            <person name="Anantharaman K."/>
            <person name="Thomas B.C."/>
            <person name="Malmstrom R."/>
            <person name="Stieglmeier M."/>
            <person name="Klingl A."/>
            <person name="Woyke T."/>
            <person name="Ryan C.M."/>
            <person name="Banfield J.F."/>
        </authorList>
    </citation>
    <scope>NUCLEOTIDE SEQUENCE [LARGE SCALE GENOMIC DNA]</scope>
</reference>
<keyword evidence="1" id="KW-0547">Nucleotide-binding</keyword>
<dbReference type="InterPro" id="IPR021109">
    <property type="entry name" value="Peptidase_aspartic_dom_sf"/>
</dbReference>
<accession>A0A2H0WA07</accession>
<dbReference type="Proteomes" id="UP000230093">
    <property type="component" value="Unassembled WGS sequence"/>
</dbReference>
<dbReference type="InterPro" id="IPR011761">
    <property type="entry name" value="ATP-grasp"/>
</dbReference>
<dbReference type="InterPro" id="IPR039523">
    <property type="entry name" value="RimK-rel_E_lig_ATP-grasp"/>
</dbReference>
<dbReference type="Gene3D" id="3.30.1490.20">
    <property type="entry name" value="ATP-grasp fold, A domain"/>
    <property type="match status" value="1"/>
</dbReference>
<dbReference type="InterPro" id="IPR013815">
    <property type="entry name" value="ATP_grasp_subdomain_1"/>
</dbReference>
<organism evidence="3 4">
    <name type="scientific">Candidatus Beckwithbacteria bacterium CG10_big_fil_rev_8_21_14_0_10_34_10</name>
    <dbReference type="NCBI Taxonomy" id="1974495"/>
    <lineage>
        <taxon>Bacteria</taxon>
        <taxon>Candidatus Beckwithiibacteriota</taxon>
    </lineage>
</organism>
<dbReference type="EMBL" id="PEZT01000028">
    <property type="protein sequence ID" value="PIS08758.1"/>
    <property type="molecule type" value="Genomic_DNA"/>
</dbReference>
<dbReference type="GO" id="GO:0046872">
    <property type="term" value="F:metal ion binding"/>
    <property type="evidence" value="ECO:0007669"/>
    <property type="project" value="InterPro"/>
</dbReference>
<gene>
    <name evidence="3" type="ORF">COT75_04725</name>
</gene>
<dbReference type="AlphaFoldDB" id="A0A2H0WA07"/>
<evidence type="ECO:0000313" key="3">
    <source>
        <dbReference type="EMBL" id="PIS08758.1"/>
    </source>
</evidence>
<dbReference type="Gene3D" id="3.30.470.20">
    <property type="entry name" value="ATP-grasp fold, B domain"/>
    <property type="match status" value="1"/>
</dbReference>
<evidence type="ECO:0000313" key="4">
    <source>
        <dbReference type="Proteomes" id="UP000230093"/>
    </source>
</evidence>
<feature type="domain" description="ATP-grasp" evidence="2">
    <location>
        <begin position="36"/>
        <end position="308"/>
    </location>
</feature>